<dbReference type="InterPro" id="IPR053147">
    <property type="entry name" value="Hsp_HslJ-like"/>
</dbReference>
<sequence>MKHSPPAAAPALLLVAALLAAVTPLQAGPDRPAVGNAAAPPASPAAAAAPAPQDAGEPATGAPPSLENTSWSPAAYRAGKALVEIAAGPRPGRFRFEAGRVAGTAGCNQIGGSYTLAGASLTFKANMASTMMACPEPLMKQDKAVGLALTRVAAYRLDGELLELLDAAGAVQLRFVRLKPTPLVGQVWQLTGYDNGKEAISSARNGTEINLEFRDDGTLGGSDGCNRYMSGYTLSGATLTIGPLASTRMACKPDGAAQQARDYAAALGSVTSYRIEGGELLLLTGEGKPAARYRTEVVRPVEVEVAAGGGALPSGTPDTAQTPQPALTAPATSTAPQGGAVGGGEAPRRSLPPTPTP</sequence>
<feature type="compositionally biased region" description="Low complexity" evidence="1">
    <location>
        <begin position="32"/>
        <end position="59"/>
    </location>
</feature>
<feature type="region of interest" description="Disordered" evidence="1">
    <location>
        <begin position="308"/>
        <end position="357"/>
    </location>
</feature>
<dbReference type="AlphaFoldDB" id="A0A2K8U2X9"/>
<dbReference type="Pfam" id="PF03724">
    <property type="entry name" value="META"/>
    <property type="match status" value="2"/>
</dbReference>
<evidence type="ECO:0000256" key="1">
    <source>
        <dbReference type="SAM" id="MobiDB-lite"/>
    </source>
</evidence>
<gene>
    <name evidence="4" type="ORF">THSYN_02525</name>
</gene>
<dbReference type="InterPro" id="IPR038670">
    <property type="entry name" value="HslJ-like_sf"/>
</dbReference>
<organism evidence="4 5">
    <name type="scientific">Candidatus Thiodictyon syntrophicum</name>
    <dbReference type="NCBI Taxonomy" id="1166950"/>
    <lineage>
        <taxon>Bacteria</taxon>
        <taxon>Pseudomonadati</taxon>
        <taxon>Pseudomonadota</taxon>
        <taxon>Gammaproteobacteria</taxon>
        <taxon>Chromatiales</taxon>
        <taxon>Chromatiaceae</taxon>
        <taxon>Thiodictyon</taxon>
    </lineage>
</organism>
<proteinExistence type="predicted"/>
<feature type="domain" description="DUF306" evidence="3">
    <location>
        <begin position="182"/>
        <end position="293"/>
    </location>
</feature>
<dbReference type="PANTHER" id="PTHR35535">
    <property type="entry name" value="HEAT SHOCK PROTEIN HSLJ"/>
    <property type="match status" value="1"/>
</dbReference>
<dbReference type="InterPro" id="IPR005184">
    <property type="entry name" value="DUF306_Meta_HslJ"/>
</dbReference>
<dbReference type="PANTHER" id="PTHR35535:SF1">
    <property type="entry name" value="HEAT SHOCK PROTEIN HSLJ"/>
    <property type="match status" value="1"/>
</dbReference>
<reference evidence="4 5" key="1">
    <citation type="submission" date="2017-03" db="EMBL/GenBank/DDBJ databases">
        <title>Complete genome sequence of Candidatus 'Thiodictyon syntrophicum' sp. nov. strain Cad16T, a photolithoautotroph purple sulfur bacterium isolated from an alpine meromictic lake.</title>
        <authorList>
            <person name="Luedin S.M."/>
            <person name="Pothier J.F."/>
            <person name="Danza F."/>
            <person name="Storelli N."/>
            <person name="Wittwer M."/>
            <person name="Tonolla M."/>
        </authorList>
    </citation>
    <scope>NUCLEOTIDE SEQUENCE [LARGE SCALE GENOMIC DNA]</scope>
    <source>
        <strain evidence="4 5">Cad16T</strain>
    </source>
</reference>
<feature type="signal peptide" evidence="2">
    <location>
        <begin position="1"/>
        <end position="27"/>
    </location>
</feature>
<feature type="domain" description="DUF306" evidence="3">
    <location>
        <begin position="65"/>
        <end position="175"/>
    </location>
</feature>
<evidence type="ECO:0000313" key="5">
    <source>
        <dbReference type="Proteomes" id="UP000232638"/>
    </source>
</evidence>
<feature type="chain" id="PRO_5014972546" evidence="2">
    <location>
        <begin position="28"/>
        <end position="357"/>
    </location>
</feature>
<feature type="compositionally biased region" description="Low complexity" evidence="1">
    <location>
        <begin position="316"/>
        <end position="337"/>
    </location>
</feature>
<dbReference type="KEGG" id="tsy:THSYN_02525"/>
<keyword evidence="2" id="KW-0732">Signal</keyword>
<evidence type="ECO:0000256" key="2">
    <source>
        <dbReference type="SAM" id="SignalP"/>
    </source>
</evidence>
<evidence type="ECO:0000313" key="4">
    <source>
        <dbReference type="EMBL" id="AUB79946.1"/>
    </source>
</evidence>
<keyword evidence="5" id="KW-1185">Reference proteome</keyword>
<protein>
    <submittedName>
        <fullName evidence="4">Heat-shock protein</fullName>
    </submittedName>
</protein>
<evidence type="ECO:0000259" key="3">
    <source>
        <dbReference type="Pfam" id="PF03724"/>
    </source>
</evidence>
<accession>A0A2K8U2X9</accession>
<dbReference type="Proteomes" id="UP000232638">
    <property type="component" value="Chromosome"/>
</dbReference>
<dbReference type="Gene3D" id="2.40.128.270">
    <property type="match status" value="2"/>
</dbReference>
<dbReference type="EMBL" id="CP020370">
    <property type="protein sequence ID" value="AUB79946.1"/>
    <property type="molecule type" value="Genomic_DNA"/>
</dbReference>
<dbReference type="RefSeq" id="WP_100917756.1">
    <property type="nucleotide sequence ID" value="NZ_CP020370.1"/>
</dbReference>
<dbReference type="OrthoDB" id="5348860at2"/>
<feature type="region of interest" description="Disordered" evidence="1">
    <location>
        <begin position="32"/>
        <end position="70"/>
    </location>
</feature>
<name>A0A2K8U2X9_9GAMM</name>